<evidence type="ECO:0000256" key="5">
    <source>
        <dbReference type="PROSITE-ProRule" id="PRU00175"/>
    </source>
</evidence>
<name>A0A6J2T5X9_DROLE</name>
<dbReference type="Gene3D" id="3.30.40.10">
    <property type="entry name" value="Zinc/RING finger domain, C3HC4 (zinc finger)"/>
    <property type="match status" value="1"/>
</dbReference>
<dbReference type="GO" id="GO:0019789">
    <property type="term" value="F:SUMO transferase activity"/>
    <property type="evidence" value="ECO:0007669"/>
    <property type="project" value="InterPro"/>
</dbReference>
<dbReference type="RefSeq" id="XP_030371429.1">
    <property type="nucleotide sequence ID" value="XM_030515569.1"/>
</dbReference>
<dbReference type="PROSITE" id="PS50089">
    <property type="entry name" value="ZF_RING_2"/>
    <property type="match status" value="1"/>
</dbReference>
<evidence type="ECO:0000256" key="3">
    <source>
        <dbReference type="ARBA" id="ARBA00022833"/>
    </source>
</evidence>
<keyword evidence="8" id="KW-1185">Reference proteome</keyword>
<dbReference type="InterPro" id="IPR013083">
    <property type="entry name" value="Znf_RING/FYVE/PHD"/>
</dbReference>
<gene>
    <name evidence="9" type="primary">LOC115621795</name>
</gene>
<feature type="region of interest" description="Disordered" evidence="6">
    <location>
        <begin position="170"/>
        <end position="189"/>
    </location>
</feature>
<feature type="compositionally biased region" description="Polar residues" evidence="6">
    <location>
        <begin position="172"/>
        <end position="187"/>
    </location>
</feature>
<evidence type="ECO:0000259" key="7">
    <source>
        <dbReference type="PROSITE" id="PS50089"/>
    </source>
</evidence>
<dbReference type="PANTHER" id="PTHR22663:SF17">
    <property type="entry name" value="RING FINGER PROTEIN NARYA-RELATED"/>
    <property type="match status" value="1"/>
</dbReference>
<accession>A0A6J2T5X9</accession>
<dbReference type="GO" id="GO:0000795">
    <property type="term" value="C:synaptonemal complex"/>
    <property type="evidence" value="ECO:0007669"/>
    <property type="project" value="InterPro"/>
</dbReference>
<keyword evidence="1" id="KW-0479">Metal-binding</keyword>
<dbReference type="GO" id="GO:0008270">
    <property type="term" value="F:zinc ion binding"/>
    <property type="evidence" value="ECO:0007669"/>
    <property type="project" value="UniProtKB-KW"/>
</dbReference>
<dbReference type="GO" id="GO:0007131">
    <property type="term" value="P:reciprocal meiotic recombination"/>
    <property type="evidence" value="ECO:0007669"/>
    <property type="project" value="InterPro"/>
</dbReference>
<keyword evidence="3" id="KW-0862">Zinc</keyword>
<dbReference type="GeneID" id="115621795"/>
<feature type="domain" description="RING-type" evidence="7">
    <location>
        <begin position="6"/>
        <end position="49"/>
    </location>
</feature>
<dbReference type="Pfam" id="PF14634">
    <property type="entry name" value="zf-RING_5"/>
    <property type="match status" value="1"/>
</dbReference>
<dbReference type="AlphaFoldDB" id="A0A6J2T5X9"/>
<dbReference type="InterPro" id="IPR001841">
    <property type="entry name" value="Znf_RING"/>
</dbReference>
<keyword evidence="2 5" id="KW-0863">Zinc-finger</keyword>
<evidence type="ECO:0000256" key="6">
    <source>
        <dbReference type="SAM" id="MobiDB-lite"/>
    </source>
</evidence>
<reference evidence="9" key="1">
    <citation type="submission" date="2025-08" db="UniProtKB">
        <authorList>
            <consortium name="RefSeq"/>
        </authorList>
    </citation>
    <scope>IDENTIFICATION</scope>
    <source>
        <strain evidence="9">11010-0011.00</strain>
        <tissue evidence="9">Whole body</tissue>
    </source>
</reference>
<evidence type="ECO:0000256" key="4">
    <source>
        <dbReference type="ARBA" id="ARBA00023254"/>
    </source>
</evidence>
<dbReference type="PROSITE" id="PS00518">
    <property type="entry name" value="ZF_RING_1"/>
    <property type="match status" value="1"/>
</dbReference>
<proteinExistence type="predicted"/>
<evidence type="ECO:0000313" key="8">
    <source>
        <dbReference type="Proteomes" id="UP000504634"/>
    </source>
</evidence>
<evidence type="ECO:0000256" key="2">
    <source>
        <dbReference type="ARBA" id="ARBA00022771"/>
    </source>
</evidence>
<keyword evidence="4" id="KW-0469">Meiosis</keyword>
<organism evidence="8 9">
    <name type="scientific">Drosophila lebanonensis</name>
    <name type="common">Fruit fly</name>
    <name type="synonym">Scaptodrosophila lebanonensis</name>
    <dbReference type="NCBI Taxonomy" id="7225"/>
    <lineage>
        <taxon>Eukaryota</taxon>
        <taxon>Metazoa</taxon>
        <taxon>Ecdysozoa</taxon>
        <taxon>Arthropoda</taxon>
        <taxon>Hexapoda</taxon>
        <taxon>Insecta</taxon>
        <taxon>Pterygota</taxon>
        <taxon>Neoptera</taxon>
        <taxon>Endopterygota</taxon>
        <taxon>Diptera</taxon>
        <taxon>Brachycera</taxon>
        <taxon>Muscomorpha</taxon>
        <taxon>Ephydroidea</taxon>
        <taxon>Drosophilidae</taxon>
        <taxon>Scaptodrosophila</taxon>
    </lineage>
</organism>
<protein>
    <submittedName>
        <fullName evidence="9">RING finger protein narya</fullName>
    </submittedName>
</protein>
<dbReference type="GO" id="GO:0007129">
    <property type="term" value="P:homologous chromosome pairing at meiosis"/>
    <property type="evidence" value="ECO:0007669"/>
    <property type="project" value="TreeGrafter"/>
</dbReference>
<dbReference type="SUPFAM" id="SSF57850">
    <property type="entry name" value="RING/U-box"/>
    <property type="match status" value="1"/>
</dbReference>
<dbReference type="Proteomes" id="UP000504634">
    <property type="component" value="Unplaced"/>
</dbReference>
<dbReference type="GO" id="GO:0016925">
    <property type="term" value="P:protein sumoylation"/>
    <property type="evidence" value="ECO:0007669"/>
    <property type="project" value="TreeGrafter"/>
</dbReference>
<evidence type="ECO:0000313" key="9">
    <source>
        <dbReference type="RefSeq" id="XP_030371429.1"/>
    </source>
</evidence>
<dbReference type="InterPro" id="IPR042123">
    <property type="entry name" value="Zip3/RNF212-like"/>
</dbReference>
<sequence>MLPLYCNKCLKRRTADPATPFHLSRCYHIVCSVCLNGGPAGEKQCPVCDRRFEGVVLTRNMPSNISHYFEDPRKYLELYRKISKFQSEQNKYYMKVVDSKMQRLPDLLLTLNGYIKLETQLRQQLANENNRIGELRKYIAFYQRGNGGPLHNTSFCSSIKALSKRAIRPRTPSMNSTMTDTGQNSSFGAVVDPKYTQARTSTPVSHKKKKIIVAKRRHNTDFDI</sequence>
<evidence type="ECO:0000256" key="1">
    <source>
        <dbReference type="ARBA" id="ARBA00022723"/>
    </source>
</evidence>
<dbReference type="PANTHER" id="PTHR22663">
    <property type="entry name" value="RING FINGER PROTEIN NARYA-RELATED"/>
    <property type="match status" value="1"/>
</dbReference>
<dbReference type="InterPro" id="IPR017907">
    <property type="entry name" value="Znf_RING_CS"/>
</dbReference>